<evidence type="ECO:0000259" key="5">
    <source>
        <dbReference type="Pfam" id="PF02384"/>
    </source>
</evidence>
<dbReference type="RefSeq" id="WP_117689104.1">
    <property type="nucleotide sequence ID" value="NZ_QSPV01000007.1"/>
</dbReference>
<feature type="domain" description="Restriction endonuclease BpuSI N-terminal" evidence="6">
    <location>
        <begin position="7"/>
        <end position="157"/>
    </location>
</feature>
<accession>A0A8B2YR50</accession>
<sequence>MSRLWLSETDMEVACFHPVCGRALQEALVLLHLDSKYQIEHHRYVGSLEMDFVISNIRTRKILCVVEVKRTIPAVYSSRYQYQTMNYVQSLRDAEKETNYYILTNLECSCLFLYSNQRQNVYDQLIQPGYVFTHRFEDVSEEIFRRDLALHFKELIQRVLDRDTNYLLSFSNFAAIVQESMPNLIKWNSSLAFMFYEYIRGSFRAINRNGLADRRFFRDDIAAICREASRINFKGIFGMENAEYNRVYKPQEMVLGDLYRLGQSYQDAELICNVMHQVISAGHTHEGEVPTDIELAQVLLSIVKTYVPQIGEGGNITDPAAGSGTLLSAATTAYPDIQPCQIQANDINERLLQLLSLRMGLKFASVVQRNNSPLVQTNDISNLDKEFFNNTKVVVLNPPYLSAVAEGCGEKKNKLARRIRQLTGLVSKTNIGQAPLECPFIELVANLVQPGTIIACIIPNTHLSALGVSEVEFRKFLLNDFGLSMIFNYPQTNLFDDVAQNTSIFIGKAFEPQEKIKFVQSLAIVSELQQEAIAEAIANINDGDEPVELANGLVGYLVSGDLLMRKVSEGWKFLDSVFGDVHSFVNEHIVGNPHLFNNITTAGYGRMYRGKVGNSGGSDLLYLTTKQDFYNECCDVIKNSLKPGLRNSDYNNYMVGNGDQQFFDIRGLDPQMVKNVIQVYINNYVGKQRQERREKTVDEWYEILRKESQHSIPANSVLLPRGTRRLASTFITTAPTYVSTNLVCIETADITKARILSSWMCSIFYQLQLEIYSKNQNGMRKLEAENIKKTFVPLMNALSQDDIDLIVNTPINDFYDLRNPEVREIDRVWARIMTRNEEVEDLLNEALRYLTILANNREA</sequence>
<name>A0A8B2YR50_BACUN</name>
<dbReference type="PANTHER" id="PTHR33841:SF5">
    <property type="entry name" value="DNA METHYLASE (MODIFICATION METHYLASE) (METHYLTRANSFERASE)-RELATED"/>
    <property type="match status" value="1"/>
</dbReference>
<dbReference type="GO" id="GO:0008170">
    <property type="term" value="F:N-methyltransferase activity"/>
    <property type="evidence" value="ECO:0007669"/>
    <property type="project" value="InterPro"/>
</dbReference>
<evidence type="ECO:0000256" key="3">
    <source>
        <dbReference type="ARBA" id="ARBA00022679"/>
    </source>
</evidence>
<evidence type="ECO:0000256" key="2">
    <source>
        <dbReference type="ARBA" id="ARBA00022603"/>
    </source>
</evidence>
<dbReference type="Pfam" id="PF15516">
    <property type="entry name" value="BpuSI_N"/>
    <property type="match status" value="1"/>
</dbReference>
<organism evidence="8 9">
    <name type="scientific">Bacteroides uniformis</name>
    <dbReference type="NCBI Taxonomy" id="820"/>
    <lineage>
        <taxon>Bacteria</taxon>
        <taxon>Pseudomonadati</taxon>
        <taxon>Bacteroidota</taxon>
        <taxon>Bacteroidia</taxon>
        <taxon>Bacteroidales</taxon>
        <taxon>Bacteroidaceae</taxon>
        <taxon>Bacteroides</taxon>
    </lineage>
</organism>
<keyword evidence="4" id="KW-0949">S-adenosyl-L-methionine</keyword>
<evidence type="ECO:0000259" key="7">
    <source>
        <dbReference type="Pfam" id="PF22008"/>
    </source>
</evidence>
<dbReference type="SUPFAM" id="SSF53335">
    <property type="entry name" value="S-adenosyl-L-methionine-dependent methyltransferases"/>
    <property type="match status" value="1"/>
</dbReference>
<dbReference type="Pfam" id="PF22008">
    <property type="entry name" value="BpuSI_TRD"/>
    <property type="match status" value="1"/>
</dbReference>
<dbReference type="PANTHER" id="PTHR33841">
    <property type="entry name" value="DNA METHYLTRANSFERASE YEEA-RELATED"/>
    <property type="match status" value="1"/>
</dbReference>
<protein>
    <submittedName>
        <fullName evidence="8">Uncharacterized protein</fullName>
    </submittedName>
</protein>
<dbReference type="InterPro" id="IPR029126">
    <property type="entry name" value="BpuSI_N"/>
</dbReference>
<comment type="caution">
    <text evidence="8">The sequence shown here is derived from an EMBL/GenBank/DDBJ whole genome shotgun (WGS) entry which is preliminary data.</text>
</comment>
<proteinExistence type="inferred from homology"/>
<feature type="domain" description="Restriction endonuclease BpuSI specificity" evidence="7">
    <location>
        <begin position="609"/>
        <end position="836"/>
    </location>
</feature>
<dbReference type="InterPro" id="IPR003356">
    <property type="entry name" value="DNA_methylase_A-5"/>
</dbReference>
<dbReference type="GO" id="GO:0032259">
    <property type="term" value="P:methylation"/>
    <property type="evidence" value="ECO:0007669"/>
    <property type="project" value="UniProtKB-KW"/>
</dbReference>
<dbReference type="AlphaFoldDB" id="A0A8B2YR50"/>
<dbReference type="Pfam" id="PF02384">
    <property type="entry name" value="N6_Mtase"/>
    <property type="match status" value="1"/>
</dbReference>
<dbReference type="Gene3D" id="3.40.50.12420">
    <property type="match status" value="1"/>
</dbReference>
<evidence type="ECO:0000259" key="6">
    <source>
        <dbReference type="Pfam" id="PF15516"/>
    </source>
</evidence>
<evidence type="ECO:0000313" key="9">
    <source>
        <dbReference type="Proteomes" id="UP000260844"/>
    </source>
</evidence>
<dbReference type="GO" id="GO:0003677">
    <property type="term" value="F:DNA binding"/>
    <property type="evidence" value="ECO:0007669"/>
    <property type="project" value="InterPro"/>
</dbReference>
<dbReference type="InterPro" id="IPR054164">
    <property type="entry name" value="BpuSI_TRD"/>
</dbReference>
<dbReference type="Gene3D" id="3.90.1570.30">
    <property type="match status" value="1"/>
</dbReference>
<comment type="similarity">
    <text evidence="1">Belongs to the N(4)/N(6)-methyltransferase family.</text>
</comment>
<dbReference type="Proteomes" id="UP000260844">
    <property type="component" value="Unassembled WGS sequence"/>
</dbReference>
<dbReference type="EMBL" id="QSPV01000007">
    <property type="protein sequence ID" value="RGJ93582.1"/>
    <property type="molecule type" value="Genomic_DNA"/>
</dbReference>
<feature type="domain" description="DNA methylase adenine-specific" evidence="5">
    <location>
        <begin position="283"/>
        <end position="519"/>
    </location>
</feature>
<gene>
    <name evidence="8" type="ORF">DXD40_10900</name>
</gene>
<dbReference type="PRINTS" id="PR00507">
    <property type="entry name" value="N12N6MTFRASE"/>
</dbReference>
<evidence type="ECO:0000313" key="8">
    <source>
        <dbReference type="EMBL" id="RGJ93582.1"/>
    </source>
</evidence>
<reference evidence="8 9" key="1">
    <citation type="submission" date="2018-08" db="EMBL/GenBank/DDBJ databases">
        <title>A genome reference for cultivated species of the human gut microbiota.</title>
        <authorList>
            <person name="Zou Y."/>
            <person name="Xue W."/>
            <person name="Luo G."/>
        </authorList>
    </citation>
    <scope>NUCLEOTIDE SEQUENCE [LARGE SCALE GENOMIC DNA]</scope>
    <source>
        <strain evidence="8 9">TM04-30</strain>
    </source>
</reference>
<keyword evidence="2" id="KW-0489">Methyltransferase</keyword>
<dbReference type="InterPro" id="IPR050953">
    <property type="entry name" value="N4_N6_ade-DNA_methylase"/>
</dbReference>
<evidence type="ECO:0000256" key="1">
    <source>
        <dbReference type="ARBA" id="ARBA00006594"/>
    </source>
</evidence>
<keyword evidence="3" id="KW-0808">Transferase</keyword>
<dbReference type="InterPro" id="IPR029063">
    <property type="entry name" value="SAM-dependent_MTases_sf"/>
</dbReference>
<evidence type="ECO:0000256" key="4">
    <source>
        <dbReference type="ARBA" id="ARBA00022691"/>
    </source>
</evidence>